<evidence type="ECO:0000313" key="2">
    <source>
        <dbReference type="Proteomes" id="UP000596661"/>
    </source>
</evidence>
<accession>A0A803Q5R5</accession>
<reference evidence="1" key="2">
    <citation type="submission" date="2021-03" db="UniProtKB">
        <authorList>
            <consortium name="EnsemblPlants"/>
        </authorList>
    </citation>
    <scope>IDENTIFICATION</scope>
</reference>
<dbReference type="Proteomes" id="UP000596661">
    <property type="component" value="Chromosome 7"/>
</dbReference>
<dbReference type="AlphaFoldDB" id="A0A803Q5R5"/>
<keyword evidence="2" id="KW-1185">Reference proteome</keyword>
<dbReference type="EMBL" id="UZAU01000640">
    <property type="status" value="NOT_ANNOTATED_CDS"/>
    <property type="molecule type" value="Genomic_DNA"/>
</dbReference>
<organism evidence="1 2">
    <name type="scientific">Cannabis sativa</name>
    <name type="common">Hemp</name>
    <name type="synonym">Marijuana</name>
    <dbReference type="NCBI Taxonomy" id="3483"/>
    <lineage>
        <taxon>Eukaryota</taxon>
        <taxon>Viridiplantae</taxon>
        <taxon>Streptophyta</taxon>
        <taxon>Embryophyta</taxon>
        <taxon>Tracheophyta</taxon>
        <taxon>Spermatophyta</taxon>
        <taxon>Magnoliopsida</taxon>
        <taxon>eudicotyledons</taxon>
        <taxon>Gunneridae</taxon>
        <taxon>Pentapetalae</taxon>
        <taxon>rosids</taxon>
        <taxon>fabids</taxon>
        <taxon>Rosales</taxon>
        <taxon>Cannabaceae</taxon>
        <taxon>Cannabis</taxon>
    </lineage>
</organism>
<sequence length="137" mass="15477">MHLANFVELCQTFKMNGVSDDAICLSLFPFSLASIRTLETQRGQLATQMANRTQDNLSSTTKANPKETCKVIALRCGKKYERPMAEQQVVEEGQDQQVQVKAQLEKKARGEQVTEHLPEEYKAPLVNIDHPIKIPYT</sequence>
<proteinExistence type="predicted"/>
<name>A0A803Q5R5_CANSA</name>
<evidence type="ECO:0000313" key="1">
    <source>
        <dbReference type="EnsemblPlants" id="cds.evm.model.07.619"/>
    </source>
</evidence>
<dbReference type="Gramene" id="evm.model.07.619">
    <property type="protein sequence ID" value="cds.evm.model.07.619"/>
    <property type="gene ID" value="evm.TU.07.619"/>
</dbReference>
<protein>
    <submittedName>
        <fullName evidence="1">Uncharacterized protein</fullName>
    </submittedName>
</protein>
<reference evidence="1" key="1">
    <citation type="submission" date="2018-11" db="EMBL/GenBank/DDBJ databases">
        <authorList>
            <person name="Grassa J C."/>
        </authorList>
    </citation>
    <scope>NUCLEOTIDE SEQUENCE [LARGE SCALE GENOMIC DNA]</scope>
</reference>
<dbReference type="EnsemblPlants" id="evm.model.07.619">
    <property type="protein sequence ID" value="cds.evm.model.07.619"/>
    <property type="gene ID" value="evm.TU.07.619"/>
</dbReference>